<feature type="zinc finger region" description="C3H1-type" evidence="4">
    <location>
        <begin position="464"/>
        <end position="491"/>
    </location>
</feature>
<evidence type="ECO:0000259" key="5">
    <source>
        <dbReference type="PROSITE" id="PS50103"/>
    </source>
</evidence>
<protein>
    <recommendedName>
        <fullName evidence="5">C3H1-type domain-containing protein</fullName>
    </recommendedName>
</protein>
<keyword evidence="3 4" id="KW-0862">Zinc</keyword>
<evidence type="ECO:0000256" key="4">
    <source>
        <dbReference type="PROSITE-ProRule" id="PRU00723"/>
    </source>
</evidence>
<evidence type="ECO:0000313" key="6">
    <source>
        <dbReference type="EMBL" id="KAF7154016.1"/>
    </source>
</evidence>
<dbReference type="InterPro" id="IPR036855">
    <property type="entry name" value="Znf_CCCH_sf"/>
</dbReference>
<dbReference type="GO" id="GO:0008270">
    <property type="term" value="F:zinc ion binding"/>
    <property type="evidence" value="ECO:0007669"/>
    <property type="project" value="UniProtKB-KW"/>
</dbReference>
<dbReference type="OrthoDB" id="66977at2759"/>
<dbReference type="PROSITE" id="PS50103">
    <property type="entry name" value="ZF_C3H1"/>
    <property type="match status" value="1"/>
</dbReference>
<sequence>MIQGMGVNRGIEGQNIEGMRSWEMGMRWMKRRRIKGSCFGVKILEDELIPSTGCLKMEYSGWDSLLACHLCGSSACEVISSVQMLWENLSTDSNMEMVGENTLQKTHHRCRRKKNDVRMVDLLRNPFDPAGQHFSIRFVGSSLNTWILGWPCSQKSKVKLDPEVVEDALSLLVHIHALEKTSPRGRCEPTFYGRLLSNFSLSFEASMLILKFGGMGMLRAGILLGVLMDTQPLPILRPFGQDILFGMYTDKYYSGDNKNTVLNGRKEVVSMANLRAFQFWQRIYKDKLRLKRLKQHLNFDETKVSEEEWCSFHNLVRPSLHHVAEICMALTISFFICDLDKYVSYGDSVADEEVLNSIHRFRPQFLSESDGLPSYYEPYEFQHTCLLTCQQDGDTDELATDNEDLELSETTKCISTPFVPSNYFKSCEVAERFAIVIKEIRVQDTQDISGDENKYASGDGPYVPGQASLCKYFVKGLCNRGNQCLFSHSLQPHRPVSKFFQSLKVFTSLALIVTRQSLEMLN</sequence>
<dbReference type="SUPFAM" id="SSF90229">
    <property type="entry name" value="CCCH zinc finger"/>
    <property type="match status" value="1"/>
</dbReference>
<reference evidence="6" key="1">
    <citation type="submission" date="2019-11" db="EMBL/GenBank/DDBJ databases">
        <authorList>
            <person name="Liu Y."/>
            <person name="Hou J."/>
            <person name="Li T.-Q."/>
            <person name="Guan C.-H."/>
            <person name="Wu X."/>
            <person name="Wu H.-Z."/>
            <person name="Ling F."/>
            <person name="Zhang R."/>
            <person name="Shi X.-G."/>
            <person name="Ren J.-P."/>
            <person name="Chen E.-F."/>
            <person name="Sun J.-M."/>
        </authorList>
    </citation>
    <scope>NUCLEOTIDE SEQUENCE</scope>
    <source>
        <strain evidence="6">Adult_tree_wgs_1</strain>
        <tissue evidence="6">Leaves</tissue>
    </source>
</reference>
<keyword evidence="1 4" id="KW-0479">Metal-binding</keyword>
<keyword evidence="7" id="KW-1185">Reference proteome</keyword>
<evidence type="ECO:0000256" key="3">
    <source>
        <dbReference type="ARBA" id="ARBA00022833"/>
    </source>
</evidence>
<dbReference type="Gene3D" id="4.10.1000.10">
    <property type="entry name" value="Zinc finger, CCCH-type"/>
    <property type="match status" value="1"/>
</dbReference>
<gene>
    <name evidence="6" type="ORF">RHSIM_Rhsim01G0284900</name>
</gene>
<keyword evidence="2 4" id="KW-0863">Zinc-finger</keyword>
<name>A0A834HTY7_RHOSS</name>
<evidence type="ECO:0000256" key="1">
    <source>
        <dbReference type="ARBA" id="ARBA00022723"/>
    </source>
</evidence>
<comment type="caution">
    <text evidence="6">The sequence shown here is derived from an EMBL/GenBank/DDBJ whole genome shotgun (WGS) entry which is preliminary data.</text>
</comment>
<dbReference type="SMART" id="SM00356">
    <property type="entry name" value="ZnF_C3H1"/>
    <property type="match status" value="1"/>
</dbReference>
<evidence type="ECO:0000313" key="7">
    <source>
        <dbReference type="Proteomes" id="UP000626092"/>
    </source>
</evidence>
<dbReference type="Pfam" id="PF00642">
    <property type="entry name" value="zf-CCCH"/>
    <property type="match status" value="1"/>
</dbReference>
<dbReference type="AlphaFoldDB" id="A0A834HTY7"/>
<dbReference type="InterPro" id="IPR000571">
    <property type="entry name" value="Znf_CCCH"/>
</dbReference>
<proteinExistence type="predicted"/>
<organism evidence="6 7">
    <name type="scientific">Rhododendron simsii</name>
    <name type="common">Sims's rhododendron</name>
    <dbReference type="NCBI Taxonomy" id="118357"/>
    <lineage>
        <taxon>Eukaryota</taxon>
        <taxon>Viridiplantae</taxon>
        <taxon>Streptophyta</taxon>
        <taxon>Embryophyta</taxon>
        <taxon>Tracheophyta</taxon>
        <taxon>Spermatophyta</taxon>
        <taxon>Magnoliopsida</taxon>
        <taxon>eudicotyledons</taxon>
        <taxon>Gunneridae</taxon>
        <taxon>Pentapetalae</taxon>
        <taxon>asterids</taxon>
        <taxon>Ericales</taxon>
        <taxon>Ericaceae</taxon>
        <taxon>Ericoideae</taxon>
        <taxon>Rhodoreae</taxon>
        <taxon>Rhododendron</taxon>
    </lineage>
</organism>
<dbReference type="EMBL" id="WJXA01000001">
    <property type="protein sequence ID" value="KAF7154016.1"/>
    <property type="molecule type" value="Genomic_DNA"/>
</dbReference>
<evidence type="ECO:0000256" key="2">
    <source>
        <dbReference type="ARBA" id="ARBA00022771"/>
    </source>
</evidence>
<dbReference type="Proteomes" id="UP000626092">
    <property type="component" value="Unassembled WGS sequence"/>
</dbReference>
<accession>A0A834HTY7</accession>
<feature type="domain" description="C3H1-type" evidence="5">
    <location>
        <begin position="464"/>
        <end position="491"/>
    </location>
</feature>